<feature type="compositionally biased region" description="Low complexity" evidence="1">
    <location>
        <begin position="13"/>
        <end position="25"/>
    </location>
</feature>
<feature type="non-terminal residue" evidence="2">
    <location>
        <position position="1"/>
    </location>
</feature>
<reference evidence="2" key="1">
    <citation type="submission" date="2023-10" db="EMBL/GenBank/DDBJ databases">
        <title>Genome assembly of Pristionchus species.</title>
        <authorList>
            <person name="Yoshida K."/>
            <person name="Sommer R.J."/>
        </authorList>
    </citation>
    <scope>NUCLEOTIDE SEQUENCE</scope>
    <source>
        <strain evidence="2">RS5133</strain>
    </source>
</reference>
<dbReference type="Proteomes" id="UP001432322">
    <property type="component" value="Unassembled WGS sequence"/>
</dbReference>
<sequence>VIASKMSADDQHSSSSLHSSASSFYDSDDQGRFKDNDSGEYVSLLSLDPSLSVVAKQFKQAEPSGNETGAPYGRQDFVAHREYVSLEELNALMAAVELQEKAADAAAATPAAAPFPAAAANQ</sequence>
<proteinExistence type="predicted"/>
<dbReference type="EMBL" id="BTSY01000002">
    <property type="protein sequence ID" value="GMT16305.1"/>
    <property type="molecule type" value="Genomic_DNA"/>
</dbReference>
<accession>A0AAV5VEG7</accession>
<gene>
    <name evidence="2" type="ORF">PFISCL1PPCAC_7602</name>
</gene>
<evidence type="ECO:0000256" key="1">
    <source>
        <dbReference type="SAM" id="MobiDB-lite"/>
    </source>
</evidence>
<keyword evidence="3" id="KW-1185">Reference proteome</keyword>
<comment type="caution">
    <text evidence="2">The sequence shown here is derived from an EMBL/GenBank/DDBJ whole genome shotgun (WGS) entry which is preliminary data.</text>
</comment>
<name>A0AAV5VEG7_9BILA</name>
<organism evidence="2 3">
    <name type="scientific">Pristionchus fissidentatus</name>
    <dbReference type="NCBI Taxonomy" id="1538716"/>
    <lineage>
        <taxon>Eukaryota</taxon>
        <taxon>Metazoa</taxon>
        <taxon>Ecdysozoa</taxon>
        <taxon>Nematoda</taxon>
        <taxon>Chromadorea</taxon>
        <taxon>Rhabditida</taxon>
        <taxon>Rhabditina</taxon>
        <taxon>Diplogasteromorpha</taxon>
        <taxon>Diplogasteroidea</taxon>
        <taxon>Neodiplogasteridae</taxon>
        <taxon>Pristionchus</taxon>
    </lineage>
</organism>
<evidence type="ECO:0000313" key="3">
    <source>
        <dbReference type="Proteomes" id="UP001432322"/>
    </source>
</evidence>
<dbReference type="AlphaFoldDB" id="A0AAV5VEG7"/>
<evidence type="ECO:0000313" key="2">
    <source>
        <dbReference type="EMBL" id="GMT16305.1"/>
    </source>
</evidence>
<protein>
    <submittedName>
        <fullName evidence="2">Uncharacterized protein</fullName>
    </submittedName>
</protein>
<feature type="region of interest" description="Disordered" evidence="1">
    <location>
        <begin position="1"/>
        <end position="32"/>
    </location>
</feature>